<keyword evidence="1" id="KW-0472">Membrane</keyword>
<gene>
    <name evidence="2" type="ORF">D1610_07575</name>
</gene>
<dbReference type="Proteomes" id="UP000266693">
    <property type="component" value="Unassembled WGS sequence"/>
</dbReference>
<dbReference type="EMBL" id="QWLV01000002">
    <property type="protein sequence ID" value="RHW18317.1"/>
    <property type="molecule type" value="Genomic_DNA"/>
</dbReference>
<evidence type="ECO:0000313" key="2">
    <source>
        <dbReference type="EMBL" id="RHW18317.1"/>
    </source>
</evidence>
<keyword evidence="1" id="KW-0812">Transmembrane</keyword>
<feature type="transmembrane region" description="Helical" evidence="1">
    <location>
        <begin position="80"/>
        <end position="98"/>
    </location>
</feature>
<protein>
    <submittedName>
        <fullName evidence="2">Uncharacterized protein</fullName>
    </submittedName>
</protein>
<feature type="transmembrane region" description="Helical" evidence="1">
    <location>
        <begin position="52"/>
        <end position="73"/>
    </location>
</feature>
<dbReference type="AlphaFoldDB" id="A0A396RP57"/>
<name>A0A396RP57_9SPHN</name>
<evidence type="ECO:0000256" key="1">
    <source>
        <dbReference type="SAM" id="Phobius"/>
    </source>
</evidence>
<reference evidence="2 3" key="1">
    <citation type="submission" date="2018-08" db="EMBL/GenBank/DDBJ databases">
        <title>The multiple taxonomic identification of Sphingomonas gilva.</title>
        <authorList>
            <person name="Zhu D."/>
            <person name="Zheng S."/>
        </authorList>
    </citation>
    <scope>NUCLEOTIDE SEQUENCE [LARGE SCALE GENOMIC DNA]</scope>
    <source>
        <strain evidence="2 3">ZDH117</strain>
    </source>
</reference>
<dbReference type="RefSeq" id="WP_118863507.1">
    <property type="nucleotide sequence ID" value="NZ_QWLV01000002.1"/>
</dbReference>
<keyword evidence="1" id="KW-1133">Transmembrane helix</keyword>
<comment type="caution">
    <text evidence="2">The sequence shown here is derived from an EMBL/GenBank/DDBJ whole genome shotgun (WGS) entry which is preliminary data.</text>
</comment>
<sequence length="99" mass="10440">MGRNAGLAIAWAIFAVAMLALIAMPASSYDWMTQMDPMVAPGSIEEGDNRWPMIALVALIAALGAQLAVLKLAVSRPMRATAVALMIVAAVVWAVRFVA</sequence>
<organism evidence="2 3">
    <name type="scientific">Sphingomonas gilva</name>
    <dbReference type="NCBI Taxonomy" id="2305907"/>
    <lineage>
        <taxon>Bacteria</taxon>
        <taxon>Pseudomonadati</taxon>
        <taxon>Pseudomonadota</taxon>
        <taxon>Alphaproteobacteria</taxon>
        <taxon>Sphingomonadales</taxon>
        <taxon>Sphingomonadaceae</taxon>
        <taxon>Sphingomonas</taxon>
    </lineage>
</organism>
<evidence type="ECO:0000313" key="3">
    <source>
        <dbReference type="Proteomes" id="UP000266693"/>
    </source>
</evidence>
<keyword evidence="3" id="KW-1185">Reference proteome</keyword>
<proteinExistence type="predicted"/>
<accession>A0A396RP57</accession>